<evidence type="ECO:0000259" key="2">
    <source>
        <dbReference type="Pfam" id="PF02120"/>
    </source>
</evidence>
<feature type="compositionally biased region" description="Low complexity" evidence="1">
    <location>
        <begin position="98"/>
        <end position="114"/>
    </location>
</feature>
<feature type="region of interest" description="Disordered" evidence="1">
    <location>
        <begin position="567"/>
        <end position="632"/>
    </location>
</feature>
<evidence type="ECO:0000313" key="4">
    <source>
        <dbReference type="Proteomes" id="UP000630353"/>
    </source>
</evidence>
<feature type="region of interest" description="Disordered" evidence="1">
    <location>
        <begin position="438"/>
        <end position="466"/>
    </location>
</feature>
<accession>A0A918XWS7</accession>
<feature type="region of interest" description="Disordered" evidence="1">
    <location>
        <begin position="1"/>
        <end position="288"/>
    </location>
</feature>
<feature type="compositionally biased region" description="Basic and acidic residues" evidence="1">
    <location>
        <begin position="44"/>
        <end position="97"/>
    </location>
</feature>
<dbReference type="Gene3D" id="3.30.750.140">
    <property type="match status" value="1"/>
</dbReference>
<feature type="compositionally biased region" description="Pro residues" evidence="1">
    <location>
        <begin position="222"/>
        <end position="231"/>
    </location>
</feature>
<dbReference type="AlphaFoldDB" id="A0A918XWS7"/>
<feature type="compositionally biased region" description="Low complexity" evidence="1">
    <location>
        <begin position="365"/>
        <end position="382"/>
    </location>
</feature>
<reference evidence="3" key="2">
    <citation type="submission" date="2020-09" db="EMBL/GenBank/DDBJ databases">
        <authorList>
            <person name="Sun Q."/>
            <person name="Kim S."/>
        </authorList>
    </citation>
    <scope>NUCLEOTIDE SEQUENCE</scope>
    <source>
        <strain evidence="3">KCTC 42651</strain>
    </source>
</reference>
<protein>
    <recommendedName>
        <fullName evidence="2">Flagellar hook-length control protein-like C-terminal domain-containing protein</fullName>
    </recommendedName>
</protein>
<feature type="compositionally biased region" description="Low complexity" evidence="1">
    <location>
        <begin position="599"/>
        <end position="613"/>
    </location>
</feature>
<name>A0A918XWS7_9PROT</name>
<proteinExistence type="predicted"/>
<feature type="region of interest" description="Disordered" evidence="1">
    <location>
        <begin position="365"/>
        <end position="404"/>
    </location>
</feature>
<feature type="domain" description="Flagellar hook-length control protein-like C-terminal" evidence="2">
    <location>
        <begin position="500"/>
        <end position="569"/>
    </location>
</feature>
<feature type="compositionally biased region" description="Gly residues" evidence="1">
    <location>
        <begin position="383"/>
        <end position="397"/>
    </location>
</feature>
<feature type="compositionally biased region" description="Basic and acidic residues" evidence="1">
    <location>
        <begin position="19"/>
        <end position="28"/>
    </location>
</feature>
<sequence length="632" mass="62149">MDINSLDPKIANAPTTGGRRRDGAEDGFRGVMELMAHLSPQDPAKADEVSRQRASDRSPVERAPEPERGEPREPDEATDKTTDETRQGHRGDRHDARTAAPETSANPTASAPAADRTGSGRAAGRTADAPSVPQSTQAPTPLGTPAGENPASAAPQGTVGTPVNGPANPAPAPTGAAAQAAAAPSAAPQAEAAGTAQATVVQAAAAKPPADQRPTARTGPAQPVPDQPGRPPATASQTAQAPQNQPAQDPTARPGAQPAAGSEPAAASGQALAEARNAGGRGKSLPRDVKVTIEQAPVIARTQGVSSAVLVQAHMAAADGAGRHGAAVAQAAAAQATALQPGTTLHVGGGQALFVGADGGNANAGGAQTADAGQSGSQNPGGQNAGGGGQTGGGQTAGGQAQAGGAFPFGAATIGQRGFGGDAARAQFQEILSTRTARAPLQGGGTTSSASPSSLPFTAGPGGPQSTLTTAMASRAEATAQGRPGALPSTVVGQVAVKLANSAADGGGKLTIRLNPEELGKVDVKLELGKDGTVHARISAERPETLDMLQRDARMLDKALQDAGLKTDQNSLEFDLRGGSGQPTDRGDRQTASAGGPAGPDAPGPTDDAVADPTSPADPGGQRADGSYDLVA</sequence>
<gene>
    <name evidence="3" type="ORF">GCM10017083_47460</name>
</gene>
<reference evidence="3" key="1">
    <citation type="journal article" date="2014" name="Int. J. Syst. Evol. Microbiol.">
        <title>Complete genome sequence of Corynebacterium casei LMG S-19264T (=DSM 44701T), isolated from a smear-ripened cheese.</title>
        <authorList>
            <consortium name="US DOE Joint Genome Institute (JGI-PGF)"/>
            <person name="Walter F."/>
            <person name="Albersmeier A."/>
            <person name="Kalinowski J."/>
            <person name="Ruckert C."/>
        </authorList>
    </citation>
    <scope>NUCLEOTIDE SEQUENCE</scope>
    <source>
        <strain evidence="3">KCTC 42651</strain>
    </source>
</reference>
<dbReference type="InterPro" id="IPR038610">
    <property type="entry name" value="FliK-like_C_sf"/>
</dbReference>
<evidence type="ECO:0000256" key="1">
    <source>
        <dbReference type="SAM" id="MobiDB-lite"/>
    </source>
</evidence>
<dbReference type="RefSeq" id="WP_189994354.1">
    <property type="nucleotide sequence ID" value="NZ_BMZS01000012.1"/>
</dbReference>
<feature type="compositionally biased region" description="Low complexity" evidence="1">
    <location>
        <begin position="160"/>
        <end position="209"/>
    </location>
</feature>
<dbReference type="Proteomes" id="UP000630353">
    <property type="component" value="Unassembled WGS sequence"/>
</dbReference>
<dbReference type="EMBL" id="BMZS01000012">
    <property type="protein sequence ID" value="GHD60884.1"/>
    <property type="molecule type" value="Genomic_DNA"/>
</dbReference>
<organism evidence="3 4">
    <name type="scientific">Thalassobaculum fulvum</name>
    <dbReference type="NCBI Taxonomy" id="1633335"/>
    <lineage>
        <taxon>Bacteria</taxon>
        <taxon>Pseudomonadati</taxon>
        <taxon>Pseudomonadota</taxon>
        <taxon>Alphaproteobacteria</taxon>
        <taxon>Rhodospirillales</taxon>
        <taxon>Thalassobaculaceae</taxon>
        <taxon>Thalassobaculum</taxon>
    </lineage>
</organism>
<evidence type="ECO:0000313" key="3">
    <source>
        <dbReference type="EMBL" id="GHD60884.1"/>
    </source>
</evidence>
<feature type="compositionally biased region" description="Low complexity" evidence="1">
    <location>
        <begin position="232"/>
        <end position="271"/>
    </location>
</feature>
<dbReference type="InterPro" id="IPR021136">
    <property type="entry name" value="Flagellar_hook_control-like_C"/>
</dbReference>
<dbReference type="CDD" id="cd17470">
    <property type="entry name" value="T3SS_Flik_C"/>
    <property type="match status" value="1"/>
</dbReference>
<keyword evidence="4" id="KW-1185">Reference proteome</keyword>
<dbReference type="Pfam" id="PF02120">
    <property type="entry name" value="Flg_hook"/>
    <property type="match status" value="1"/>
</dbReference>
<comment type="caution">
    <text evidence="3">The sequence shown here is derived from an EMBL/GenBank/DDBJ whole genome shotgun (WGS) entry which is preliminary data.</text>
</comment>